<evidence type="ECO:0000313" key="3">
    <source>
        <dbReference type="Proteomes" id="UP000239576"/>
    </source>
</evidence>
<dbReference type="RefSeq" id="WP_106257040.1">
    <property type="nucleotide sequence ID" value="NZ_CAWNSW010000092.1"/>
</dbReference>
<feature type="domain" description="KAP NTPase" evidence="1">
    <location>
        <begin position="38"/>
        <end position="222"/>
    </location>
</feature>
<gene>
    <name evidence="2" type="ORF">C7B82_14730</name>
</gene>
<reference evidence="2 3" key="2">
    <citation type="submission" date="2018-03" db="EMBL/GenBank/DDBJ databases">
        <title>The ancient ancestry and fast evolution of plastids.</title>
        <authorList>
            <person name="Moore K.R."/>
            <person name="Magnabosco C."/>
            <person name="Momper L."/>
            <person name="Gold D.A."/>
            <person name="Bosak T."/>
            <person name="Fournier G.P."/>
        </authorList>
    </citation>
    <scope>NUCLEOTIDE SEQUENCE [LARGE SCALE GENOMIC DNA]</scope>
    <source>
        <strain evidence="2 3">ULC18</strain>
    </source>
</reference>
<organism evidence="2 3">
    <name type="scientific">Stenomitos frigidus ULC18</name>
    <dbReference type="NCBI Taxonomy" id="2107698"/>
    <lineage>
        <taxon>Bacteria</taxon>
        <taxon>Bacillati</taxon>
        <taxon>Cyanobacteriota</taxon>
        <taxon>Cyanophyceae</taxon>
        <taxon>Leptolyngbyales</taxon>
        <taxon>Leptolyngbyaceae</taxon>
        <taxon>Stenomitos</taxon>
    </lineage>
</organism>
<comment type="caution">
    <text evidence="2">The sequence shown here is derived from an EMBL/GenBank/DDBJ whole genome shotgun (WGS) entry which is preliminary data.</text>
</comment>
<dbReference type="Gene3D" id="3.40.50.300">
    <property type="entry name" value="P-loop containing nucleotide triphosphate hydrolases"/>
    <property type="match status" value="1"/>
</dbReference>
<dbReference type="AlphaFoldDB" id="A0A2T1E5V4"/>
<dbReference type="Pfam" id="PF07693">
    <property type="entry name" value="KAP_NTPase"/>
    <property type="match status" value="1"/>
</dbReference>
<dbReference type="EMBL" id="PVWK01000083">
    <property type="protein sequence ID" value="PSB28100.1"/>
    <property type="molecule type" value="Genomic_DNA"/>
</dbReference>
<reference evidence="3" key="1">
    <citation type="submission" date="2018-02" db="EMBL/GenBank/DDBJ databases">
        <authorList>
            <person name="Moore K."/>
            <person name="Momper L."/>
        </authorList>
    </citation>
    <scope>NUCLEOTIDE SEQUENCE [LARGE SCALE GENOMIC DNA]</scope>
    <source>
        <strain evidence="3">ULC18</strain>
    </source>
</reference>
<dbReference type="InterPro" id="IPR027417">
    <property type="entry name" value="P-loop_NTPase"/>
</dbReference>
<sequence>MAEPLLTAFQTAYRNLELGPLLDPESLARFHVDYSEDILDQLVQLIVDSDTADSKVVFSGHRGCGKSTLLSALSRSPELADRYVVVMFSIADTVENSDIDHVNILFAIAVKLMLAAETSQIPIPKSTQAVIHRWLAEQTQTDVKELKGEASVNVNLLEVIQLKLLTNAGTRKEIKQKFERNASELVAQLNIIAAALRTAAKKETILVIIDDLDKLDLAVVKPIFKDNIKALCLPAFHIIYTIPIAALRDKEILPMVESEMNNRIVNMPVLKLLPQAEAHNPHAKPKPEVLDLLCAILHKRIPDQLLDRAVAETLIFYSGGVLRELIRIATESCRRCLLQIRREPTRQAITIDEKVLDEAVNKLRNDFALRLGKLDYAILQQVYTEFLPDDPTQKEFLDLLHGLHVLEYRNRKVWYDVHPIVVELLSDRDLI</sequence>
<keyword evidence="3" id="KW-1185">Reference proteome</keyword>
<proteinExistence type="predicted"/>
<protein>
    <submittedName>
        <fullName evidence="2">AAA family ATPase</fullName>
    </submittedName>
</protein>
<dbReference type="OrthoDB" id="477505at2"/>
<dbReference type="InterPro" id="IPR011646">
    <property type="entry name" value="KAP_P-loop"/>
</dbReference>
<accession>A0A2T1E5V4</accession>
<dbReference type="SUPFAM" id="SSF52540">
    <property type="entry name" value="P-loop containing nucleoside triphosphate hydrolases"/>
    <property type="match status" value="1"/>
</dbReference>
<name>A0A2T1E5V4_9CYAN</name>
<dbReference type="Proteomes" id="UP000239576">
    <property type="component" value="Unassembled WGS sequence"/>
</dbReference>
<evidence type="ECO:0000313" key="2">
    <source>
        <dbReference type="EMBL" id="PSB28100.1"/>
    </source>
</evidence>
<evidence type="ECO:0000259" key="1">
    <source>
        <dbReference type="Pfam" id="PF07693"/>
    </source>
</evidence>